<feature type="transmembrane region" description="Helical" evidence="3">
    <location>
        <begin position="21"/>
        <end position="51"/>
    </location>
</feature>
<name>A0A1I1E729_BREAD</name>
<feature type="domain" description="Methyl-accepting transducer" evidence="4">
    <location>
        <begin position="361"/>
        <end position="597"/>
    </location>
</feature>
<dbReference type="Proteomes" id="UP000240042">
    <property type="component" value="Unassembled WGS sequence"/>
</dbReference>
<dbReference type="PANTHER" id="PTHR32089">
    <property type="entry name" value="METHYL-ACCEPTING CHEMOTAXIS PROTEIN MCPB"/>
    <property type="match status" value="1"/>
</dbReference>
<dbReference type="EMBL" id="FOKY01000008">
    <property type="protein sequence ID" value="SFB83005.1"/>
    <property type="molecule type" value="Genomic_DNA"/>
</dbReference>
<dbReference type="SUPFAM" id="SSF58104">
    <property type="entry name" value="Methyl-accepting chemotaxis protein (MCP) signaling domain"/>
    <property type="match status" value="1"/>
</dbReference>
<accession>A0A1I1E729</accession>
<protein>
    <submittedName>
        <fullName evidence="5">Methyl-accepting chemotaxis protein</fullName>
    </submittedName>
</protein>
<keyword evidence="3" id="KW-1133">Transmembrane helix</keyword>
<dbReference type="PANTHER" id="PTHR32089:SF112">
    <property type="entry name" value="LYSOZYME-LIKE PROTEIN-RELATED"/>
    <property type="match status" value="1"/>
</dbReference>
<dbReference type="AlphaFoldDB" id="A0A1I1E729"/>
<evidence type="ECO:0000313" key="5">
    <source>
        <dbReference type="EMBL" id="SFB83005.1"/>
    </source>
</evidence>
<keyword evidence="3" id="KW-0472">Membrane</keyword>
<dbReference type="SMART" id="SM00283">
    <property type="entry name" value="MA"/>
    <property type="match status" value="1"/>
</dbReference>
<dbReference type="PROSITE" id="PS50111">
    <property type="entry name" value="CHEMOTAXIS_TRANSDUC_2"/>
    <property type="match status" value="1"/>
</dbReference>
<keyword evidence="1 2" id="KW-0807">Transducer</keyword>
<proteinExistence type="predicted"/>
<sequence>MENINNNIIITPYQRRQNKLFIIKIIFILISYQIFFALPINIILIFLWNYFALFSDLIFFFPRFSLIIGTTTTIPFTSWEMSSLLFTFLVHLLNIIMYLLYLIPVFRYIYNGQNPKKAKKRMFGGFSMLYVSGAFLMLLCFGTLYVRPEVANKGINWSYIINDNIFILIYWFVLTLLYTFLCRIITMPVREKLNIKHMSKSDLSFFDNVMGFFPVISVFGSFIVFFKRVLDFLFYYAEINDARIPSLMSQFIWILALLFVFMMITVLLVMAIQIIEGKTLYPLQNQFVSLSKGGADLTHRFNINSEGIWGIITSNFNLFLEKFQRQIIRLKQAADEILKGTESLTNNFNVISQSTKIQNEELAPLSNSVDSIALGMRSLIADVREKYNDTSSNLQYIDNISNGIEKIIQLFQSIKKQSSHSLSTASMVMRQIQESLEKSTQMNQAMTLISKKIQDAGREAEHIDEILVLIQDVSEQTNILSINAAIEAAHAGDAGKGFAIVANEVRTLATESGKAVEHISRKLVDIQQIIRSSVEMTVFAEQVTNENSILVDETYHVIQKMIQQFQKLGNITDSASVITAQQGTITRNFRNQVRVLMIFFENLRDSMISQESAFDDLTLTVKILRESFEEISIFNEKVQQSVQEVAKTEQILTDTVSVFKVE</sequence>
<dbReference type="RefSeq" id="WP_092319221.1">
    <property type="nucleotide sequence ID" value="NZ_FOKY01000008.1"/>
</dbReference>
<keyword evidence="6" id="KW-1185">Reference proteome</keyword>
<gene>
    <name evidence="5" type="ORF">SAMN02745150_00985</name>
</gene>
<reference evidence="6" key="1">
    <citation type="submission" date="2016-10" db="EMBL/GenBank/DDBJ databases">
        <authorList>
            <person name="Varghese N."/>
            <person name="Submissions S."/>
        </authorList>
    </citation>
    <scope>NUCLEOTIDE SEQUENCE [LARGE SCALE GENOMIC DNA]</scope>
    <source>
        <strain evidence="6">ATCC 43811</strain>
    </source>
</reference>
<evidence type="ECO:0000256" key="1">
    <source>
        <dbReference type="ARBA" id="ARBA00023224"/>
    </source>
</evidence>
<feature type="transmembrane region" description="Helical" evidence="3">
    <location>
        <begin position="122"/>
        <end position="145"/>
    </location>
</feature>
<keyword evidence="3" id="KW-0812">Transmembrane</keyword>
<dbReference type="OrthoDB" id="369343at2"/>
<evidence type="ECO:0000256" key="3">
    <source>
        <dbReference type="SAM" id="Phobius"/>
    </source>
</evidence>
<organism evidence="5 6">
    <name type="scientific">Brevinema andersonii</name>
    <dbReference type="NCBI Taxonomy" id="34097"/>
    <lineage>
        <taxon>Bacteria</taxon>
        <taxon>Pseudomonadati</taxon>
        <taxon>Spirochaetota</taxon>
        <taxon>Spirochaetia</taxon>
        <taxon>Brevinematales</taxon>
        <taxon>Brevinemataceae</taxon>
        <taxon>Brevinema</taxon>
    </lineage>
</organism>
<feature type="transmembrane region" description="Helical" evidence="3">
    <location>
        <begin position="251"/>
        <end position="275"/>
    </location>
</feature>
<evidence type="ECO:0000259" key="4">
    <source>
        <dbReference type="PROSITE" id="PS50111"/>
    </source>
</evidence>
<dbReference type="InterPro" id="IPR004089">
    <property type="entry name" value="MCPsignal_dom"/>
</dbReference>
<evidence type="ECO:0000313" key="6">
    <source>
        <dbReference type="Proteomes" id="UP000240042"/>
    </source>
</evidence>
<dbReference type="GO" id="GO:0007165">
    <property type="term" value="P:signal transduction"/>
    <property type="evidence" value="ECO:0007669"/>
    <property type="project" value="UniProtKB-KW"/>
</dbReference>
<evidence type="ECO:0000256" key="2">
    <source>
        <dbReference type="PROSITE-ProRule" id="PRU00284"/>
    </source>
</evidence>
<dbReference type="GO" id="GO:0016020">
    <property type="term" value="C:membrane"/>
    <property type="evidence" value="ECO:0007669"/>
    <property type="project" value="InterPro"/>
</dbReference>
<feature type="transmembrane region" description="Helical" evidence="3">
    <location>
        <begin position="84"/>
        <end position="110"/>
    </location>
</feature>
<dbReference type="Pfam" id="PF00015">
    <property type="entry name" value="MCPsignal"/>
    <property type="match status" value="1"/>
</dbReference>
<dbReference type="STRING" id="34097.SAMN02745150_00985"/>
<feature type="transmembrane region" description="Helical" evidence="3">
    <location>
        <begin position="165"/>
        <end position="185"/>
    </location>
</feature>
<dbReference type="Gene3D" id="1.10.287.950">
    <property type="entry name" value="Methyl-accepting chemotaxis protein"/>
    <property type="match status" value="1"/>
</dbReference>
<feature type="transmembrane region" description="Helical" evidence="3">
    <location>
        <begin position="205"/>
        <end position="226"/>
    </location>
</feature>